<accession>A0ACD5TH01</accession>
<sequence length="272" mass="30287">MVEEGELTAEQGQEQIEAVFDELCPPPYLEDLFMSGYFGRRLPNWMWAPTAAAFKSLIGITLTRLDYCTQLPNGLCGILSLEQLVIHYAPAIKLVGPDFQTPASGDGGDAIVTRPFPKLKILELHGMYGWEKWEWEEEQGQAMAMPTLENLSIMGCMLSHLPPGLASSDRYNLRTLYLSGLSILASLENFPSVVELDVLYCPKLKISGLSMLRKITIAECPELEVLEGVPVLKSMLLNDEPWEIIGTPVRSTSRRHQAGLPCQLPQNLTIIR</sequence>
<name>A0ACD5TH01_AVESA</name>
<organism evidence="1 2">
    <name type="scientific">Avena sativa</name>
    <name type="common">Oat</name>
    <dbReference type="NCBI Taxonomy" id="4498"/>
    <lineage>
        <taxon>Eukaryota</taxon>
        <taxon>Viridiplantae</taxon>
        <taxon>Streptophyta</taxon>
        <taxon>Embryophyta</taxon>
        <taxon>Tracheophyta</taxon>
        <taxon>Spermatophyta</taxon>
        <taxon>Magnoliopsida</taxon>
        <taxon>Liliopsida</taxon>
        <taxon>Poales</taxon>
        <taxon>Poaceae</taxon>
        <taxon>BOP clade</taxon>
        <taxon>Pooideae</taxon>
        <taxon>Poodae</taxon>
        <taxon>Poeae</taxon>
        <taxon>Poeae Chloroplast Group 1 (Aveneae type)</taxon>
        <taxon>Aveninae</taxon>
        <taxon>Avena</taxon>
    </lineage>
</organism>
<keyword evidence="2" id="KW-1185">Reference proteome</keyword>
<protein>
    <submittedName>
        <fullName evidence="1">Uncharacterized protein</fullName>
    </submittedName>
</protein>
<dbReference type="Proteomes" id="UP001732700">
    <property type="component" value="Chromosome 1A"/>
</dbReference>
<evidence type="ECO:0000313" key="2">
    <source>
        <dbReference type="Proteomes" id="UP001732700"/>
    </source>
</evidence>
<evidence type="ECO:0000313" key="1">
    <source>
        <dbReference type="EnsemblPlants" id="AVESA.00010b.r2.1AG0051970.1.CDS.1"/>
    </source>
</evidence>
<reference evidence="1" key="2">
    <citation type="submission" date="2025-09" db="UniProtKB">
        <authorList>
            <consortium name="EnsemblPlants"/>
        </authorList>
    </citation>
    <scope>IDENTIFICATION</scope>
</reference>
<dbReference type="EnsemblPlants" id="AVESA.00010b.r2.1AG0051970.1">
    <property type="protein sequence ID" value="AVESA.00010b.r2.1AG0051970.1.CDS.1"/>
    <property type="gene ID" value="AVESA.00010b.r2.1AG0051970"/>
</dbReference>
<proteinExistence type="predicted"/>
<reference evidence="1" key="1">
    <citation type="submission" date="2021-05" db="EMBL/GenBank/DDBJ databases">
        <authorList>
            <person name="Scholz U."/>
            <person name="Mascher M."/>
            <person name="Fiebig A."/>
        </authorList>
    </citation>
    <scope>NUCLEOTIDE SEQUENCE [LARGE SCALE GENOMIC DNA]</scope>
</reference>